<protein>
    <submittedName>
        <fullName evidence="1">(northern house mosquito) hypothetical protein</fullName>
    </submittedName>
</protein>
<organism evidence="1">
    <name type="scientific">Culex pipiens</name>
    <name type="common">House mosquito</name>
    <dbReference type="NCBI Taxonomy" id="7175"/>
    <lineage>
        <taxon>Eukaryota</taxon>
        <taxon>Metazoa</taxon>
        <taxon>Ecdysozoa</taxon>
        <taxon>Arthropoda</taxon>
        <taxon>Hexapoda</taxon>
        <taxon>Insecta</taxon>
        <taxon>Pterygota</taxon>
        <taxon>Neoptera</taxon>
        <taxon>Endopterygota</taxon>
        <taxon>Diptera</taxon>
        <taxon>Nematocera</taxon>
        <taxon>Culicoidea</taxon>
        <taxon>Culicidae</taxon>
        <taxon>Culicinae</taxon>
        <taxon>Culicini</taxon>
        <taxon>Culex</taxon>
        <taxon>Culex</taxon>
    </lineage>
</organism>
<accession>A0A8D8DVD5</accession>
<dbReference type="EMBL" id="HBUE01177062">
    <property type="protein sequence ID" value="CAG6518328.1"/>
    <property type="molecule type" value="Transcribed_RNA"/>
</dbReference>
<sequence>MLCLTNNQNWIYLTVILPNRPFRRRADGDKSEAKICVMKFSLIILEHPAWCSCPPEDVLTGSGDVLAAKMTVYGWKDFKFWASRPAVMECSLGCRSRKSIGRNKLCIKCINYQIINCF</sequence>
<proteinExistence type="predicted"/>
<name>A0A8D8DVD5_CULPI</name>
<evidence type="ECO:0000313" key="1">
    <source>
        <dbReference type="EMBL" id="CAG6518328.1"/>
    </source>
</evidence>
<dbReference type="AlphaFoldDB" id="A0A8D8DVD5"/>
<reference evidence="1" key="1">
    <citation type="submission" date="2021-05" db="EMBL/GenBank/DDBJ databases">
        <authorList>
            <person name="Alioto T."/>
            <person name="Alioto T."/>
            <person name="Gomez Garrido J."/>
        </authorList>
    </citation>
    <scope>NUCLEOTIDE SEQUENCE</scope>
</reference>
<dbReference type="EMBL" id="HBUE01282581">
    <property type="protein sequence ID" value="CAG6569860.1"/>
    <property type="molecule type" value="Transcribed_RNA"/>
</dbReference>